<dbReference type="InterPro" id="IPR018337">
    <property type="entry name" value="Cell_wall/Cho-bd_repeat"/>
</dbReference>
<feature type="region of interest" description="Disordered" evidence="3">
    <location>
        <begin position="271"/>
        <end position="292"/>
    </location>
</feature>
<evidence type="ECO:0000256" key="1">
    <source>
        <dbReference type="ARBA" id="ARBA00022737"/>
    </source>
</evidence>
<evidence type="ECO:0000259" key="5">
    <source>
        <dbReference type="Pfam" id="PF12733"/>
    </source>
</evidence>
<feature type="repeat" description="Cell wall-binding" evidence="2">
    <location>
        <begin position="362"/>
        <end position="381"/>
    </location>
</feature>
<comment type="caution">
    <text evidence="6">The sequence shown here is derived from an EMBL/GenBank/DDBJ whole genome shotgun (WGS) entry which is preliminary data.</text>
</comment>
<dbReference type="SUPFAM" id="SSF69360">
    <property type="entry name" value="Cell wall binding repeat"/>
    <property type="match status" value="1"/>
</dbReference>
<feature type="chain" id="PRO_5038904699" evidence="4">
    <location>
        <begin position="21"/>
        <end position="400"/>
    </location>
</feature>
<proteinExistence type="predicted"/>
<feature type="domain" description="Cadherin-like beta-sandwich-like" evidence="5">
    <location>
        <begin position="194"/>
        <end position="272"/>
    </location>
</feature>
<dbReference type="InterPro" id="IPR025883">
    <property type="entry name" value="Cadherin-like_domain"/>
</dbReference>
<evidence type="ECO:0000256" key="3">
    <source>
        <dbReference type="SAM" id="MobiDB-lite"/>
    </source>
</evidence>
<evidence type="ECO:0000313" key="7">
    <source>
        <dbReference type="Proteomes" id="UP000265930"/>
    </source>
</evidence>
<dbReference type="EMBL" id="QXDJ01000001">
    <property type="protein sequence ID" value="RII36668.1"/>
    <property type="molecule type" value="Genomic_DNA"/>
</dbReference>
<gene>
    <name evidence="6" type="ORF">D2A34_04590</name>
</gene>
<feature type="repeat" description="Cell wall-binding" evidence="2">
    <location>
        <begin position="342"/>
        <end position="361"/>
    </location>
</feature>
<keyword evidence="4" id="KW-0732">Signal</keyword>
<name>A0A399IU78_9CLOT</name>
<feature type="compositionally biased region" description="Low complexity" evidence="3">
    <location>
        <begin position="273"/>
        <end position="292"/>
    </location>
</feature>
<protein>
    <submittedName>
        <fullName evidence="6">Cell wall-binding protein</fullName>
    </submittedName>
</protein>
<feature type="signal peptide" evidence="4">
    <location>
        <begin position="1"/>
        <end position="20"/>
    </location>
</feature>
<organism evidence="6 7">
    <name type="scientific">Clostridium chromiireducens</name>
    <dbReference type="NCBI Taxonomy" id="225345"/>
    <lineage>
        <taxon>Bacteria</taxon>
        <taxon>Bacillati</taxon>
        <taxon>Bacillota</taxon>
        <taxon>Clostridia</taxon>
        <taxon>Eubacteriales</taxon>
        <taxon>Clostridiaceae</taxon>
        <taxon>Clostridium</taxon>
    </lineage>
</organism>
<dbReference type="PROSITE" id="PS51170">
    <property type="entry name" value="CW"/>
    <property type="match status" value="2"/>
</dbReference>
<dbReference type="Gene3D" id="2.10.270.10">
    <property type="entry name" value="Cholin Binding"/>
    <property type="match status" value="1"/>
</dbReference>
<keyword evidence="1" id="KW-0677">Repeat</keyword>
<dbReference type="Proteomes" id="UP000265930">
    <property type="component" value="Unassembled WGS sequence"/>
</dbReference>
<dbReference type="AlphaFoldDB" id="A0A399IU78"/>
<accession>A0A399IU78</accession>
<evidence type="ECO:0000256" key="4">
    <source>
        <dbReference type="SAM" id="SignalP"/>
    </source>
</evidence>
<dbReference type="Pfam" id="PF01473">
    <property type="entry name" value="Choline_bind_1"/>
    <property type="match status" value="1"/>
</dbReference>
<evidence type="ECO:0000313" key="6">
    <source>
        <dbReference type="EMBL" id="RII36668.1"/>
    </source>
</evidence>
<dbReference type="Pfam" id="PF12733">
    <property type="entry name" value="Cadherin-like"/>
    <property type="match status" value="1"/>
</dbReference>
<dbReference type="Pfam" id="PF19127">
    <property type="entry name" value="Choline_bind_3"/>
    <property type="match status" value="1"/>
</dbReference>
<sequence>MNKNIKRVIAIALAIGTVSAFTPVSKVNLLTTKAYASDDDENDDTTIDSLELKTSSGSIIKLYDSDDYEDKVDEDEIDDGETYFAKTSSKTIHIYIDGPSSKYVKVFKGTSDSVKGKSLTNDIDLSSGTTTLTVRVYDSKPDSDIKFEEDDDVESEYTLKIKYTGDSSTSDDDNADDYDNIYLDKLSINSESVSLSESKVTYTYNVASDIDEATIKAVPEDEDYTVTIDGDEVDDGDKYKKTVDLDKGENEIEVKIEDDDSNERVYTLKINRGGTSTTTSGNTATSTPNNASDVSTVKASQWVLVNGRWQYNDATGNPVKNNWFYDRNYNQNYFLQADGSMATGWLSNNGKWYYLGADGGMKTGWIIDGSKYYYLYADGSMAFNTTINGYKLGSSGAWIG</sequence>
<reference evidence="6 7" key="1">
    <citation type="submission" date="2018-08" db="EMBL/GenBank/DDBJ databases">
        <title>Genome of Clostridium chromiireducens C1, DSM12136.</title>
        <authorList>
            <person name="Xing M."/>
            <person name="Wei Y."/>
            <person name="Ang E.L."/>
            <person name="Zhao H."/>
            <person name="Zhang Y."/>
        </authorList>
    </citation>
    <scope>NUCLEOTIDE SEQUENCE [LARGE SCALE GENOMIC DNA]</scope>
    <source>
        <strain evidence="6 7">C1</strain>
    </source>
</reference>
<dbReference type="RefSeq" id="WP_119365880.1">
    <property type="nucleotide sequence ID" value="NZ_QXDJ01000001.1"/>
</dbReference>
<evidence type="ECO:0000256" key="2">
    <source>
        <dbReference type="PROSITE-ProRule" id="PRU00591"/>
    </source>
</evidence>